<keyword evidence="4 7" id="KW-0671">Queuosine biosynthesis</keyword>
<evidence type="ECO:0000256" key="1">
    <source>
        <dbReference type="ARBA" id="ARBA00022676"/>
    </source>
</evidence>
<accession>A0A943EJJ9</accession>
<dbReference type="Gene3D" id="3.20.20.105">
    <property type="entry name" value="Queuine tRNA-ribosyltransferase-like"/>
    <property type="match status" value="1"/>
</dbReference>
<dbReference type="GO" id="GO:0005829">
    <property type="term" value="C:cytosol"/>
    <property type="evidence" value="ECO:0007669"/>
    <property type="project" value="TreeGrafter"/>
</dbReference>
<comment type="subunit">
    <text evidence="7">Homodimer. Within each dimer, one monomer is responsible for RNA recognition and catalysis, while the other monomer binds to the replacement base PreQ1.</text>
</comment>
<evidence type="ECO:0000256" key="4">
    <source>
        <dbReference type="ARBA" id="ARBA00022785"/>
    </source>
</evidence>
<dbReference type="EC" id="2.4.2.29" evidence="7"/>
<evidence type="ECO:0000256" key="7">
    <source>
        <dbReference type="HAMAP-Rule" id="MF_00168"/>
    </source>
</evidence>
<comment type="pathway">
    <text evidence="7">tRNA modification; tRNA-queuosine biosynthesis.</text>
</comment>
<dbReference type="InterPro" id="IPR050076">
    <property type="entry name" value="ArchSynthase1/Queuine_TRR"/>
</dbReference>
<feature type="binding site" evidence="7">
    <location>
        <position position="307"/>
    </location>
    <ligand>
        <name>Zn(2+)</name>
        <dbReference type="ChEBI" id="CHEBI:29105"/>
    </ligand>
</feature>
<comment type="caution">
    <text evidence="9">The sequence shown here is derived from an EMBL/GenBank/DDBJ whole genome shotgun (WGS) entry which is preliminary data.</text>
</comment>
<evidence type="ECO:0000256" key="2">
    <source>
        <dbReference type="ARBA" id="ARBA00022679"/>
    </source>
</evidence>
<keyword evidence="5 7" id="KW-0862">Zinc</keyword>
<sequence>MHAVYFELIKEDPRSGARLGKLHTPHGTFDTPMFMPVGTQATVKTLTPEELYDMKSQVILSNTYHLFLRPGTELIRKAGGIHRFMNYKRGMLTDSGGFQVFSLGAIRKITEEGVTFRSHIDGSKQFLSPEVAMKAQEDIGADIIMAFDECIPYPADFDYAKKSTERTTRWAKRCLAAKTRDDQGLFGIVQGGMYPELRKYSAEALSELDFAGMAIGGLSVGEPHDLMYDILGRTTQYLPKNKARYLMGVGTPDCLVEGVNLGVDMFDCVYPTRVARNGTAMVRSGRLVLKNLEFREDFRPIEEGCDCYTCRHFSRAYIRHLFKSEELLAMRLLSIHNLRFLLKFAEDMRSAIANDTFPEFRAAFLDQYQRTSRR</sequence>
<dbReference type="NCBIfam" id="TIGR00449">
    <property type="entry name" value="tgt_general"/>
    <property type="match status" value="1"/>
</dbReference>
<dbReference type="GO" id="GO:0046872">
    <property type="term" value="F:metal ion binding"/>
    <property type="evidence" value="ECO:0007669"/>
    <property type="project" value="UniProtKB-KW"/>
</dbReference>
<feature type="domain" description="tRNA-guanine(15) transglycosylase-like" evidence="8">
    <location>
        <begin position="16"/>
        <end position="369"/>
    </location>
</feature>
<feature type="binding site" evidence="7">
    <location>
        <begin position="94"/>
        <end position="98"/>
    </location>
    <ligand>
        <name>substrate</name>
    </ligand>
</feature>
<feature type="binding site" evidence="7">
    <location>
        <position position="336"/>
    </location>
    <ligand>
        <name>Zn(2+)</name>
        <dbReference type="ChEBI" id="CHEBI:29105"/>
    </ligand>
</feature>
<dbReference type="GO" id="GO:0008616">
    <property type="term" value="P:tRNA queuosine(34) biosynthetic process"/>
    <property type="evidence" value="ECO:0007669"/>
    <property type="project" value="UniProtKB-UniRule"/>
</dbReference>
<comment type="function">
    <text evidence="7">Catalyzes the base-exchange of a guanine (G) residue with the queuine precursor 7-aminomethyl-7-deazaguanine (PreQ1) at position 34 (anticodon wobble position) in tRNAs with GU(N) anticodons (tRNA-Asp, -Asn, -His and -Tyr). Catalysis occurs through a double-displacement mechanism. The nucleophile active site attacks the C1' of nucleotide 34 to detach the guanine base from the RNA, forming a covalent enzyme-RNA intermediate. The proton acceptor active site deprotonates the incoming PreQ1, allowing a nucleophilic attack on the C1' of the ribose to form the product. After dissociation, two additional enzymatic reactions on the tRNA convert PreQ1 to queuine (Q), resulting in the hypermodified nucleoside queuosine (7-(((4,5-cis-dihydroxy-2-cyclopenten-1-yl)amino)methyl)-7-deazaguanosine).</text>
</comment>
<dbReference type="HAMAP" id="MF_00168">
    <property type="entry name" value="Q_tRNA_Tgt"/>
    <property type="match status" value="1"/>
</dbReference>
<evidence type="ECO:0000313" key="10">
    <source>
        <dbReference type="Proteomes" id="UP000754226"/>
    </source>
</evidence>
<dbReference type="InterPro" id="IPR004803">
    <property type="entry name" value="TGT"/>
</dbReference>
<dbReference type="GO" id="GO:0008479">
    <property type="term" value="F:tRNA-guanosine(34) queuine transglycosylase activity"/>
    <property type="evidence" value="ECO:0007669"/>
    <property type="project" value="UniProtKB-UniRule"/>
</dbReference>
<evidence type="ECO:0000256" key="5">
    <source>
        <dbReference type="ARBA" id="ARBA00022833"/>
    </source>
</evidence>
<feature type="active site" description="Proton acceptor" evidence="7">
    <location>
        <position position="94"/>
    </location>
</feature>
<dbReference type="NCBIfam" id="TIGR00430">
    <property type="entry name" value="Q_tRNA_tgt"/>
    <property type="match status" value="1"/>
</dbReference>
<feature type="binding site" evidence="7">
    <location>
        <position position="305"/>
    </location>
    <ligand>
        <name>Zn(2+)</name>
        <dbReference type="ChEBI" id="CHEBI:29105"/>
    </ligand>
</feature>
<evidence type="ECO:0000259" key="8">
    <source>
        <dbReference type="Pfam" id="PF01702"/>
    </source>
</evidence>
<proteinExistence type="inferred from homology"/>
<dbReference type="InterPro" id="IPR036511">
    <property type="entry name" value="TGT-like_sf"/>
</dbReference>
<name>A0A943EJJ9_9FIRM</name>
<feature type="active site" description="Nucleophile" evidence="7">
    <location>
        <position position="267"/>
    </location>
</feature>
<keyword evidence="2 7" id="KW-0808">Transferase</keyword>
<keyword evidence="1 7" id="KW-0328">Glycosyltransferase</keyword>
<keyword evidence="3 7" id="KW-0819">tRNA processing</keyword>
<dbReference type="SUPFAM" id="SSF51713">
    <property type="entry name" value="tRNA-guanine transglycosylase"/>
    <property type="match status" value="1"/>
</dbReference>
<gene>
    <name evidence="7 9" type="primary">tgt</name>
    <name evidence="9" type="ORF">KHX13_01945</name>
</gene>
<evidence type="ECO:0000256" key="6">
    <source>
        <dbReference type="ARBA" id="ARBA00050112"/>
    </source>
</evidence>
<protein>
    <recommendedName>
        <fullName evidence="7">Queuine tRNA-ribosyltransferase</fullName>
        <ecNumber evidence="7">2.4.2.29</ecNumber>
    </recommendedName>
    <alternativeName>
        <fullName evidence="7">Guanine insertion enzyme</fullName>
    </alternativeName>
    <alternativeName>
        <fullName evidence="7">tRNA-guanine transglycosylase</fullName>
    </alternativeName>
</protein>
<feature type="region of interest" description="RNA binding; important for wobble base 34 recognition" evidence="7">
    <location>
        <begin position="272"/>
        <end position="276"/>
    </location>
</feature>
<feature type="binding site" evidence="7">
    <location>
        <position position="190"/>
    </location>
    <ligand>
        <name>substrate</name>
    </ligand>
</feature>
<comment type="cofactor">
    <cofactor evidence="7">
        <name>Zn(2+)</name>
        <dbReference type="ChEBI" id="CHEBI:29105"/>
    </cofactor>
    <text evidence="7">Binds 1 zinc ion per subunit.</text>
</comment>
<dbReference type="Proteomes" id="UP000754226">
    <property type="component" value="Unassembled WGS sequence"/>
</dbReference>
<feature type="binding site" evidence="7">
    <location>
        <position position="148"/>
    </location>
    <ligand>
        <name>substrate</name>
    </ligand>
</feature>
<feature type="region of interest" description="RNA binding" evidence="7">
    <location>
        <begin position="248"/>
        <end position="254"/>
    </location>
</feature>
<organism evidence="9 10">
    <name type="scientific">Acidaminococcus intestini</name>
    <dbReference type="NCBI Taxonomy" id="187327"/>
    <lineage>
        <taxon>Bacteria</taxon>
        <taxon>Bacillati</taxon>
        <taxon>Bacillota</taxon>
        <taxon>Negativicutes</taxon>
        <taxon>Acidaminococcales</taxon>
        <taxon>Acidaminococcaceae</taxon>
        <taxon>Acidaminococcus</taxon>
    </lineage>
</organism>
<dbReference type="EMBL" id="JAGZCZ010000002">
    <property type="protein sequence ID" value="MBS5519092.1"/>
    <property type="molecule type" value="Genomic_DNA"/>
</dbReference>
<evidence type="ECO:0000313" key="9">
    <source>
        <dbReference type="EMBL" id="MBS5519092.1"/>
    </source>
</evidence>
<dbReference type="PANTHER" id="PTHR46499:SF1">
    <property type="entry name" value="QUEUINE TRNA-RIBOSYLTRANSFERASE"/>
    <property type="match status" value="1"/>
</dbReference>
<dbReference type="PANTHER" id="PTHR46499">
    <property type="entry name" value="QUEUINE TRNA-RIBOSYLTRANSFERASE"/>
    <property type="match status" value="1"/>
</dbReference>
<feature type="binding site" evidence="7">
    <location>
        <position position="310"/>
    </location>
    <ligand>
        <name>Zn(2+)</name>
        <dbReference type="ChEBI" id="CHEBI:29105"/>
    </ligand>
</feature>
<dbReference type="FunFam" id="3.20.20.105:FF:000001">
    <property type="entry name" value="Queuine tRNA-ribosyltransferase"/>
    <property type="match status" value="1"/>
</dbReference>
<reference evidence="9" key="1">
    <citation type="submission" date="2021-02" db="EMBL/GenBank/DDBJ databases">
        <title>Infant gut strain persistence is associated with maternal origin, phylogeny, and functional potential including surface adhesion and iron acquisition.</title>
        <authorList>
            <person name="Lou Y.C."/>
        </authorList>
    </citation>
    <scope>NUCLEOTIDE SEQUENCE</scope>
    <source>
        <strain evidence="9">L3_106_000M1_dasL3_106_000M1_concoct_15</strain>
    </source>
</reference>
<comment type="catalytic activity">
    <reaction evidence="6 7">
        <text>7-aminomethyl-7-carbaguanine + guanosine(34) in tRNA = 7-aminomethyl-7-carbaguanosine(34) in tRNA + guanine</text>
        <dbReference type="Rhea" id="RHEA:24104"/>
        <dbReference type="Rhea" id="RHEA-COMP:10341"/>
        <dbReference type="Rhea" id="RHEA-COMP:10342"/>
        <dbReference type="ChEBI" id="CHEBI:16235"/>
        <dbReference type="ChEBI" id="CHEBI:58703"/>
        <dbReference type="ChEBI" id="CHEBI:74269"/>
        <dbReference type="ChEBI" id="CHEBI:82833"/>
        <dbReference type="EC" id="2.4.2.29"/>
    </reaction>
</comment>
<dbReference type="InterPro" id="IPR002616">
    <property type="entry name" value="tRNA_ribo_trans-like"/>
</dbReference>
<keyword evidence="7" id="KW-0479">Metal-binding</keyword>
<feature type="binding site" evidence="7">
    <location>
        <position position="217"/>
    </location>
    <ligand>
        <name>substrate</name>
    </ligand>
</feature>
<comment type="similarity">
    <text evidence="7">Belongs to the queuine tRNA-ribosyltransferase family.</text>
</comment>
<evidence type="ECO:0000256" key="3">
    <source>
        <dbReference type="ARBA" id="ARBA00022694"/>
    </source>
</evidence>
<dbReference type="Pfam" id="PF01702">
    <property type="entry name" value="TGT"/>
    <property type="match status" value="1"/>
</dbReference>
<dbReference type="AlphaFoldDB" id="A0A943EJJ9"/>